<feature type="compositionally biased region" description="Polar residues" evidence="6">
    <location>
        <begin position="373"/>
        <end position="382"/>
    </location>
</feature>
<feature type="compositionally biased region" description="Low complexity" evidence="6">
    <location>
        <begin position="357"/>
        <end position="367"/>
    </location>
</feature>
<gene>
    <name evidence="8" type="ORF">BDV96DRAFT_362767</name>
</gene>
<dbReference type="Pfam" id="PF04082">
    <property type="entry name" value="Fungal_trans"/>
    <property type="match status" value="1"/>
</dbReference>
<dbReference type="GO" id="GO:0008270">
    <property type="term" value="F:zinc ion binding"/>
    <property type="evidence" value="ECO:0007669"/>
    <property type="project" value="InterPro"/>
</dbReference>
<dbReference type="EMBL" id="ML977316">
    <property type="protein sequence ID" value="KAF2118827.1"/>
    <property type="molecule type" value="Genomic_DNA"/>
</dbReference>
<feature type="domain" description="Xylanolytic transcriptional activator regulatory" evidence="7">
    <location>
        <begin position="25"/>
        <end position="206"/>
    </location>
</feature>
<dbReference type="AlphaFoldDB" id="A0A6A5ZJ02"/>
<keyword evidence="5" id="KW-0539">Nucleus</keyword>
<comment type="subcellular location">
    <subcellularLocation>
        <location evidence="1">Nucleus</location>
    </subcellularLocation>
</comment>
<dbReference type="CDD" id="cd12148">
    <property type="entry name" value="fungal_TF_MHR"/>
    <property type="match status" value="1"/>
</dbReference>
<dbReference type="InterPro" id="IPR007219">
    <property type="entry name" value="XnlR_reg_dom"/>
</dbReference>
<evidence type="ECO:0000256" key="2">
    <source>
        <dbReference type="ARBA" id="ARBA00023015"/>
    </source>
</evidence>
<reference evidence="8" key="1">
    <citation type="journal article" date="2020" name="Stud. Mycol.">
        <title>101 Dothideomycetes genomes: a test case for predicting lifestyles and emergence of pathogens.</title>
        <authorList>
            <person name="Haridas S."/>
            <person name="Albert R."/>
            <person name="Binder M."/>
            <person name="Bloem J."/>
            <person name="Labutti K."/>
            <person name="Salamov A."/>
            <person name="Andreopoulos B."/>
            <person name="Baker S."/>
            <person name="Barry K."/>
            <person name="Bills G."/>
            <person name="Bluhm B."/>
            <person name="Cannon C."/>
            <person name="Castanera R."/>
            <person name="Culley D."/>
            <person name="Daum C."/>
            <person name="Ezra D."/>
            <person name="Gonzalez J."/>
            <person name="Henrissat B."/>
            <person name="Kuo A."/>
            <person name="Liang C."/>
            <person name="Lipzen A."/>
            <person name="Lutzoni F."/>
            <person name="Magnuson J."/>
            <person name="Mondo S."/>
            <person name="Nolan M."/>
            <person name="Ohm R."/>
            <person name="Pangilinan J."/>
            <person name="Park H.-J."/>
            <person name="Ramirez L."/>
            <person name="Alfaro M."/>
            <person name="Sun H."/>
            <person name="Tritt A."/>
            <person name="Yoshinaga Y."/>
            <person name="Zwiers L.-H."/>
            <person name="Turgeon B."/>
            <person name="Goodwin S."/>
            <person name="Spatafora J."/>
            <person name="Crous P."/>
            <person name="Grigoriev I."/>
        </authorList>
    </citation>
    <scope>NUCLEOTIDE SEQUENCE</scope>
    <source>
        <strain evidence="8">CBS 627.86</strain>
    </source>
</reference>
<dbReference type="GO" id="GO:0006351">
    <property type="term" value="P:DNA-templated transcription"/>
    <property type="evidence" value="ECO:0007669"/>
    <property type="project" value="InterPro"/>
</dbReference>
<evidence type="ECO:0000256" key="1">
    <source>
        <dbReference type="ARBA" id="ARBA00004123"/>
    </source>
</evidence>
<dbReference type="GO" id="GO:0003700">
    <property type="term" value="F:DNA-binding transcription factor activity"/>
    <property type="evidence" value="ECO:0007669"/>
    <property type="project" value="InterPro"/>
</dbReference>
<dbReference type="PANTHER" id="PTHR46910">
    <property type="entry name" value="TRANSCRIPTION FACTOR PDR1"/>
    <property type="match status" value="1"/>
</dbReference>
<keyword evidence="9" id="KW-1185">Reference proteome</keyword>
<dbReference type="PANTHER" id="PTHR46910:SF37">
    <property type="entry name" value="ZN(II)2CYS6 TRANSCRIPTION FACTOR (EUROFUNG)"/>
    <property type="match status" value="1"/>
</dbReference>
<evidence type="ECO:0000313" key="9">
    <source>
        <dbReference type="Proteomes" id="UP000799770"/>
    </source>
</evidence>
<dbReference type="GO" id="GO:0003677">
    <property type="term" value="F:DNA binding"/>
    <property type="evidence" value="ECO:0007669"/>
    <property type="project" value="UniProtKB-KW"/>
</dbReference>
<evidence type="ECO:0000313" key="8">
    <source>
        <dbReference type="EMBL" id="KAF2118827.1"/>
    </source>
</evidence>
<keyword evidence="3" id="KW-0238">DNA-binding</keyword>
<name>A0A6A5ZJ02_9PLEO</name>
<evidence type="ECO:0000259" key="7">
    <source>
        <dbReference type="Pfam" id="PF04082"/>
    </source>
</evidence>
<evidence type="ECO:0000256" key="4">
    <source>
        <dbReference type="ARBA" id="ARBA00023163"/>
    </source>
</evidence>
<accession>A0A6A5ZJ02</accession>
<organism evidence="8 9">
    <name type="scientific">Lophiotrema nucula</name>
    <dbReference type="NCBI Taxonomy" id="690887"/>
    <lineage>
        <taxon>Eukaryota</taxon>
        <taxon>Fungi</taxon>
        <taxon>Dikarya</taxon>
        <taxon>Ascomycota</taxon>
        <taxon>Pezizomycotina</taxon>
        <taxon>Dothideomycetes</taxon>
        <taxon>Pleosporomycetidae</taxon>
        <taxon>Pleosporales</taxon>
        <taxon>Lophiotremataceae</taxon>
        <taxon>Lophiotrema</taxon>
    </lineage>
</organism>
<protein>
    <recommendedName>
        <fullName evidence="7">Xylanolytic transcriptional activator regulatory domain-containing protein</fullName>
    </recommendedName>
</protein>
<dbReference type="InterPro" id="IPR050987">
    <property type="entry name" value="AtrR-like"/>
</dbReference>
<dbReference type="OrthoDB" id="103819at2759"/>
<dbReference type="GO" id="GO:0005634">
    <property type="term" value="C:nucleus"/>
    <property type="evidence" value="ECO:0007669"/>
    <property type="project" value="UniProtKB-SubCell"/>
</dbReference>
<keyword evidence="4" id="KW-0804">Transcription</keyword>
<evidence type="ECO:0000256" key="6">
    <source>
        <dbReference type="SAM" id="MobiDB-lite"/>
    </source>
</evidence>
<feature type="region of interest" description="Disordered" evidence="6">
    <location>
        <begin position="356"/>
        <end position="382"/>
    </location>
</feature>
<evidence type="ECO:0000256" key="5">
    <source>
        <dbReference type="ARBA" id="ARBA00023242"/>
    </source>
</evidence>
<evidence type="ECO:0000256" key="3">
    <source>
        <dbReference type="ARBA" id="ARBA00023125"/>
    </source>
</evidence>
<keyword evidence="2" id="KW-0805">Transcription regulation</keyword>
<proteinExistence type="predicted"/>
<dbReference type="Proteomes" id="UP000799770">
    <property type="component" value="Unassembled WGS sequence"/>
</dbReference>
<sequence>MSSLPNSSLDRAWLVMFYSIALSNGSTFSSDESIKLNLRSNLWLSFNDARLLLEPNTLSIQALVIMAQYLEEHITPSTYWVLMNKACVMLQALGSTSWRHDRSVQDQRAAVFWRLNFVDKAMALVLSRQPAIHREVAIQTPPPTVSQLLDTQPHRLSGRSSLFYAHYAHQMHLLSHGMAEVWHCVYAPNLDQASTTKEDLESWYTQATDILKAAALTEQPLLAPADAATVDLSLQILDFQYYALLVRLALSSRETMGTQAVSASVKLLRLLPSIHGVAVTGQEIFPFPVWQWLHCPLSAFGLCWGQIVTGMHPQYEENKQLLETIELLPPFFGSLIARNPIAEKLENITKRMIQHASSITQSSNSTSPANAGPYQSSVVMSPTSAGTPLDDFLAPSAEFSLDEMFSMGNDALLNNPFDWFGWDMSGPAAQSH</sequence>